<feature type="domain" description="C2H2-type" evidence="11">
    <location>
        <begin position="679"/>
        <end position="706"/>
    </location>
</feature>
<evidence type="ECO:0000256" key="8">
    <source>
        <dbReference type="ARBA" id="ARBA00023163"/>
    </source>
</evidence>
<evidence type="ECO:0000256" key="5">
    <source>
        <dbReference type="ARBA" id="ARBA00022833"/>
    </source>
</evidence>
<dbReference type="PANTHER" id="PTHR24384">
    <property type="entry name" value="FINGER PUTATIVE TRANSCRIPTION FACTOR FAMILY-RELATED"/>
    <property type="match status" value="1"/>
</dbReference>
<dbReference type="Pfam" id="PF13912">
    <property type="entry name" value="zf-C2H2_6"/>
    <property type="match status" value="8"/>
</dbReference>
<evidence type="ECO:0000256" key="10">
    <source>
        <dbReference type="PROSITE-ProRule" id="PRU00042"/>
    </source>
</evidence>
<gene>
    <name evidence="12" type="primary">ZNF208_0</name>
    <name evidence="12" type="ORF">B7P43_G01646</name>
</gene>
<feature type="domain" description="C2H2-type" evidence="11">
    <location>
        <begin position="546"/>
        <end position="573"/>
    </location>
</feature>
<feature type="domain" description="C2H2-type" evidence="11">
    <location>
        <begin position="383"/>
        <end position="410"/>
    </location>
</feature>
<dbReference type="GO" id="GO:0005634">
    <property type="term" value="C:nucleus"/>
    <property type="evidence" value="ECO:0007669"/>
    <property type="project" value="UniProtKB-SubCell"/>
</dbReference>
<dbReference type="PANTHER" id="PTHR24384:SF189">
    <property type="entry name" value="C2H2-TYPE DOMAIN-CONTAINING PROTEIN-RELATED"/>
    <property type="match status" value="1"/>
</dbReference>
<feature type="domain" description="C2H2-type" evidence="11">
    <location>
        <begin position="809"/>
        <end position="836"/>
    </location>
</feature>
<dbReference type="PROSITE" id="PS00028">
    <property type="entry name" value="ZINC_FINGER_C2H2_1"/>
    <property type="match status" value="44"/>
</dbReference>
<dbReference type="FunFam" id="3.30.160.60:FF:000710">
    <property type="entry name" value="Zinc finger protein 768"/>
    <property type="match status" value="2"/>
</dbReference>
<dbReference type="OrthoDB" id="9411774at2759"/>
<feature type="domain" description="C2H2-type" evidence="11">
    <location>
        <begin position="865"/>
        <end position="888"/>
    </location>
</feature>
<feature type="domain" description="C2H2-type" evidence="11">
    <location>
        <begin position="1260"/>
        <end position="1288"/>
    </location>
</feature>
<feature type="domain" description="C2H2-type" evidence="11">
    <location>
        <begin position="837"/>
        <end position="864"/>
    </location>
</feature>
<dbReference type="GO" id="GO:0000122">
    <property type="term" value="P:negative regulation of transcription by RNA polymerase II"/>
    <property type="evidence" value="ECO:0007669"/>
    <property type="project" value="UniProtKB-ARBA"/>
</dbReference>
<dbReference type="FunFam" id="3.30.160.60:FF:000145">
    <property type="entry name" value="Zinc finger protein 574"/>
    <property type="match status" value="3"/>
</dbReference>
<keyword evidence="13" id="KW-1185">Reference proteome</keyword>
<keyword evidence="5" id="KW-0862">Zinc</keyword>
<feature type="domain" description="C2H2-type" evidence="11">
    <location>
        <begin position="1514"/>
        <end position="1541"/>
    </location>
</feature>
<keyword evidence="8" id="KW-0804">Transcription</keyword>
<dbReference type="FunFam" id="3.30.160.60:FF:001465">
    <property type="entry name" value="Zinc finger protein 560"/>
    <property type="match status" value="1"/>
</dbReference>
<feature type="domain" description="C2H2-type" evidence="11">
    <location>
        <begin position="1232"/>
        <end position="1259"/>
    </location>
</feature>
<dbReference type="FunFam" id="3.30.160.60:FF:000446">
    <property type="entry name" value="Zinc finger protein"/>
    <property type="match status" value="2"/>
</dbReference>
<dbReference type="Pfam" id="PF00096">
    <property type="entry name" value="zf-C2H2"/>
    <property type="match status" value="13"/>
</dbReference>
<feature type="domain" description="C2H2-type" evidence="11">
    <location>
        <begin position="1628"/>
        <end position="1655"/>
    </location>
</feature>
<feature type="domain" description="C2H2-type" evidence="11">
    <location>
        <begin position="621"/>
        <end position="644"/>
    </location>
</feature>
<name>A0A2J7PR37_9NEOP</name>
<evidence type="ECO:0000256" key="7">
    <source>
        <dbReference type="ARBA" id="ARBA00023125"/>
    </source>
</evidence>
<sequence>MSSPLTYDEDKDIFDSEVNGDDMSMCELFNIETYDKYGLYDTDAENELRTVTDISDSNSNELFVGVDSSSVCRHDNINEYSDFLQEDLLMSSKDENLHVVSSKLTAHMKYHIPGAEKPKHACTVCARKFFTAELELITHRKSHSKLSFKQKVKCLEYLCYICGDVFDNFRKLKSHEQQFHESSEKQQKSDFKNPSKYICEVCGKIFKYLALLNNHAVVHQETKEQFMCEICGVVWKNRWLLQKHQISHSSHQEHVCRTCHTAYKTSSALATHERNCHGTVYTELGLENTSLTFLCEFCSKEFSTRERLEIHVRNHTGEHPFQCKKCDKSYISQHSLHLHQLISHRVYKKQIKCAFICHICGKTFTSKNSLNMHLNIHTGKRPFKCKICSKAFTQKGGLVQHILYHTDMRSYVCTLCGKAFLRNSHLKIHIQTHTEEKKKPQNYSIFFLMFNIMVSPYSMYVSTTSKLRGFSPHSNYSNWSSGINRTLEQLQKHHQSQWQSQAESQQLSRFHMYQIIAKHICSLCGRKYMTKKSLREHTKKHFLERVKCNICDRTYKNESMLKIHVGRHKGPRKYTCEHCSKEFIFLAHLKYHLRIIHKKKLPEFMEPKNNASKKEVPTTSHICHQCGKSFKTTQVLKAHERFVHQLVPKKQICEVCGKMFHLASKLKRHMVQHTGEKPFECEKCGMRFGHKQTLRNHQICHSDLRPFRCKFCGKAFKRERNMRGHEEKNHGLVISHSDQTVRPEQEEDGITYTCTICEKEFSLKQRLDAHLAYHKRQFISFPCNLCGKVLTSKHGRDNHIRTHTGERPYACKVCGLALKTQAQLRTHNETHTDTKPFHCTTCNKRFRRRPHLETHFRTHTGEKPFACDVCGRCFAQNGDMRKHRLKLHGPIESNVIVKELKNTYKKSMANSKISHMPDMAMSGRTELVRHTCSICGRKYLTKKSLREHTKKHFQKRAKCGICGKTYRNENVLKTHISLHTGPQPYICQPCGKGFIFLSSLKQHLKIDHKEKFERKCGDCGKMLTSEQRFKNHQLTHSKSKVDGKEVPTTSHICQKCGKSFKRTASLRVHEQHIHQGERPFVCETCGMRFGTKHLLKNHQVCHSDLRPHKCKVCGKAFKRQRNMRGHEQNMHGLVNARSEQEKDGISYPCSVCEKEFSTKQKVTMHMRCHTGQFVGFPCDICGKVLSSKHGRDNHIRTHTGERPYVCKICGLALKTPAQLHAHSETHTDKKPFPCTICNKRFRRRPHLEGHLRTHTGEKPYVCDICGRGFSQNGDMKKHRIKLHNTDAVKSNKGKEFHQILSDHSYYIQQNEIIPIGSGTCREDVISNEDGIMEEGCEEHIEQDDQIQETVQDMNIYTITESWATEEDTKLDKKRPLHIICVKARSDCFEVPQNLTSTIYTCKTCDQTYNNSHDYELHLVSHSAERIYLCQTCGKMFRSKNSLLSHLKIHWDPEVIKKFICDMCGKRFKSVTLLRMHMTTHTGVKNFACGTCGKSFASRSNLRYHTISHSEQRPHGCDICGKMFKRKSNLEEHQSRHLPDNDNPCHICNSSFPSATALMRHVASHTREEILEIYSCHVCKKHFKSQTQLDSHAKTHNARKFVCKMCGKELALRKTLVEHERIHTGERPFCCSECGKRFRSLSGLHAHRALHSEERPFACPHCDARFRRRTYLVGHLRTHTGEKPHVCDICKRPFAQRSDMVKHRVRHNK</sequence>
<organism evidence="12 13">
    <name type="scientific">Cryptotermes secundus</name>
    <dbReference type="NCBI Taxonomy" id="105785"/>
    <lineage>
        <taxon>Eukaryota</taxon>
        <taxon>Metazoa</taxon>
        <taxon>Ecdysozoa</taxon>
        <taxon>Arthropoda</taxon>
        <taxon>Hexapoda</taxon>
        <taxon>Insecta</taxon>
        <taxon>Pterygota</taxon>
        <taxon>Neoptera</taxon>
        <taxon>Polyneoptera</taxon>
        <taxon>Dictyoptera</taxon>
        <taxon>Blattodea</taxon>
        <taxon>Blattoidea</taxon>
        <taxon>Termitoidae</taxon>
        <taxon>Kalotermitidae</taxon>
        <taxon>Cryptotermitinae</taxon>
        <taxon>Cryptotermes</taxon>
    </lineage>
</organism>
<feature type="domain" description="C2H2-type" evidence="11">
    <location>
        <begin position="1014"/>
        <end position="1041"/>
    </location>
</feature>
<feature type="domain" description="C2H2-type" evidence="11">
    <location>
        <begin position="1147"/>
        <end position="1174"/>
    </location>
</feature>
<feature type="domain" description="C2H2-type" evidence="11">
    <location>
        <begin position="1176"/>
        <end position="1203"/>
    </location>
</feature>
<keyword evidence="9" id="KW-0539">Nucleus</keyword>
<dbReference type="EMBL" id="NEVH01022633">
    <property type="protein sequence ID" value="PNF18794.1"/>
    <property type="molecule type" value="Genomic_DNA"/>
</dbReference>
<dbReference type="GO" id="GO:0000978">
    <property type="term" value="F:RNA polymerase II cis-regulatory region sequence-specific DNA binding"/>
    <property type="evidence" value="ECO:0007669"/>
    <property type="project" value="TreeGrafter"/>
</dbReference>
<feature type="domain" description="C2H2-type" evidence="11">
    <location>
        <begin position="781"/>
        <end position="808"/>
    </location>
</feature>
<dbReference type="InParanoid" id="A0A2J7PR37"/>
<dbReference type="FunFam" id="3.30.160.60:FF:000176">
    <property type="entry name" value="zinc finger protein 70"/>
    <property type="match status" value="1"/>
</dbReference>
<feature type="domain" description="C2H2-type" evidence="11">
    <location>
        <begin position="157"/>
        <end position="185"/>
    </location>
</feature>
<feature type="domain" description="C2H2-type" evidence="11">
    <location>
        <begin position="226"/>
        <end position="253"/>
    </location>
</feature>
<feature type="domain" description="C2H2-type" evidence="11">
    <location>
        <begin position="1080"/>
        <end position="1107"/>
    </location>
</feature>
<feature type="domain" description="C2H2-type" evidence="11">
    <location>
        <begin position="411"/>
        <end position="438"/>
    </location>
</feature>
<feature type="domain" description="C2H2-type" evidence="11">
    <location>
        <begin position="1458"/>
        <end position="1485"/>
    </location>
</feature>
<evidence type="ECO:0000313" key="13">
    <source>
        <dbReference type="Proteomes" id="UP000235965"/>
    </source>
</evidence>
<evidence type="ECO:0000256" key="9">
    <source>
        <dbReference type="ARBA" id="ARBA00023242"/>
    </source>
</evidence>
<feature type="domain" description="C2H2-type" evidence="11">
    <location>
        <begin position="574"/>
        <end position="602"/>
    </location>
</feature>
<feature type="domain" description="C2H2-type" evidence="11">
    <location>
        <begin position="985"/>
        <end position="1013"/>
    </location>
</feature>
<evidence type="ECO:0000256" key="3">
    <source>
        <dbReference type="ARBA" id="ARBA00022737"/>
    </source>
</evidence>
<dbReference type="GO" id="GO:0000981">
    <property type="term" value="F:DNA-binding transcription factor activity, RNA polymerase II-specific"/>
    <property type="evidence" value="ECO:0007669"/>
    <property type="project" value="TreeGrafter"/>
</dbReference>
<comment type="subcellular location">
    <subcellularLocation>
        <location evidence="1">Nucleus</location>
    </subcellularLocation>
</comment>
<proteinExistence type="predicted"/>
<feature type="domain" description="C2H2-type" evidence="11">
    <location>
        <begin position="519"/>
        <end position="546"/>
    </location>
</feature>
<evidence type="ECO:0000256" key="2">
    <source>
        <dbReference type="ARBA" id="ARBA00022723"/>
    </source>
</evidence>
<feature type="domain" description="C2H2-type" evidence="11">
    <location>
        <begin position="1684"/>
        <end position="1708"/>
    </location>
</feature>
<keyword evidence="4 10" id="KW-0863">Zinc-finger</keyword>
<feature type="domain" description="C2H2-type" evidence="11">
    <location>
        <begin position="1486"/>
        <end position="1513"/>
    </location>
</feature>
<feature type="domain" description="C2H2-type" evidence="11">
    <location>
        <begin position="651"/>
        <end position="678"/>
    </location>
</feature>
<dbReference type="Pfam" id="PF12874">
    <property type="entry name" value="zf-met"/>
    <property type="match status" value="2"/>
</dbReference>
<dbReference type="InterPro" id="IPR011017">
    <property type="entry name" value="TRASH_dom"/>
</dbReference>
<feature type="domain" description="C2H2-type" evidence="11">
    <location>
        <begin position="1399"/>
        <end position="1426"/>
    </location>
</feature>
<dbReference type="SMART" id="SM00355">
    <property type="entry name" value="ZnF_C2H2"/>
    <property type="match status" value="45"/>
</dbReference>
<dbReference type="FunFam" id="3.30.160.60:FF:000671">
    <property type="entry name" value="Zinc finger protein 26"/>
    <property type="match status" value="1"/>
</dbReference>
<dbReference type="FunFam" id="3.30.160.60:FF:001397">
    <property type="entry name" value="Datilografo, isoform A"/>
    <property type="match status" value="1"/>
</dbReference>
<feature type="domain" description="C2H2-type" evidence="11">
    <location>
        <begin position="1051"/>
        <end position="1079"/>
    </location>
</feature>
<feature type="domain" description="C2H2-type" evidence="11">
    <location>
        <begin position="293"/>
        <end position="320"/>
    </location>
</feature>
<dbReference type="FunFam" id="3.30.160.60:FF:001049">
    <property type="entry name" value="zinc finger protein 319"/>
    <property type="match status" value="2"/>
</dbReference>
<dbReference type="InterPro" id="IPR036236">
    <property type="entry name" value="Znf_C2H2_sf"/>
</dbReference>
<feature type="domain" description="C2H2-type" evidence="11">
    <location>
        <begin position="355"/>
        <end position="382"/>
    </location>
</feature>
<feature type="domain" description="C2H2-type" evidence="11">
    <location>
        <begin position="1573"/>
        <end position="1600"/>
    </location>
</feature>
<evidence type="ECO:0000313" key="12">
    <source>
        <dbReference type="EMBL" id="PNF18794.1"/>
    </source>
</evidence>
<accession>A0A2J7PR37</accession>
<dbReference type="Proteomes" id="UP000235965">
    <property type="component" value="Unassembled WGS sequence"/>
</dbReference>
<dbReference type="GO" id="GO:0008270">
    <property type="term" value="F:zinc ion binding"/>
    <property type="evidence" value="ECO:0007669"/>
    <property type="project" value="UniProtKB-KW"/>
</dbReference>
<evidence type="ECO:0000256" key="1">
    <source>
        <dbReference type="ARBA" id="ARBA00004123"/>
    </source>
</evidence>
<feature type="domain" description="C2H2-type" evidence="11">
    <location>
        <begin position="707"/>
        <end position="730"/>
    </location>
</feature>
<comment type="caution">
    <text evidence="12">The sequence shown here is derived from an EMBL/GenBank/DDBJ whole genome shotgun (WGS) entry which is preliminary data.</text>
</comment>
<feature type="domain" description="C2H2-type" evidence="11">
    <location>
        <begin position="197"/>
        <end position="224"/>
    </location>
</feature>
<dbReference type="FunFam" id="3.30.160.60:FF:001498">
    <property type="entry name" value="Zinc finger protein 404"/>
    <property type="match status" value="1"/>
</dbReference>
<feature type="domain" description="C2H2-type" evidence="11">
    <location>
        <begin position="1656"/>
        <end position="1683"/>
    </location>
</feature>
<evidence type="ECO:0000256" key="6">
    <source>
        <dbReference type="ARBA" id="ARBA00023015"/>
    </source>
</evidence>
<feature type="domain" description="C2H2-type" evidence="11">
    <location>
        <begin position="1108"/>
        <end position="1131"/>
    </location>
</feature>
<dbReference type="SMART" id="SM00746">
    <property type="entry name" value="TRASH"/>
    <property type="match status" value="3"/>
</dbReference>
<dbReference type="InterPro" id="IPR050752">
    <property type="entry name" value="C2H2-ZF_domain"/>
</dbReference>
<keyword evidence="6" id="KW-0805">Transcription regulation</keyword>
<reference evidence="12 13" key="1">
    <citation type="submission" date="2017-12" db="EMBL/GenBank/DDBJ databases">
        <title>Hemimetabolous genomes reveal molecular basis of termite eusociality.</title>
        <authorList>
            <person name="Harrison M.C."/>
            <person name="Jongepier E."/>
            <person name="Robertson H.M."/>
            <person name="Arning N."/>
            <person name="Bitard-Feildel T."/>
            <person name="Chao H."/>
            <person name="Childers C.P."/>
            <person name="Dinh H."/>
            <person name="Doddapaneni H."/>
            <person name="Dugan S."/>
            <person name="Gowin J."/>
            <person name="Greiner C."/>
            <person name="Han Y."/>
            <person name="Hu H."/>
            <person name="Hughes D.S.T."/>
            <person name="Huylmans A.-K."/>
            <person name="Kemena C."/>
            <person name="Kremer L.P.M."/>
            <person name="Lee S.L."/>
            <person name="Lopez-Ezquerra A."/>
            <person name="Mallet L."/>
            <person name="Monroy-Kuhn J.M."/>
            <person name="Moser A."/>
            <person name="Murali S.C."/>
            <person name="Muzny D.M."/>
            <person name="Otani S."/>
            <person name="Piulachs M.-D."/>
            <person name="Poelchau M."/>
            <person name="Qu J."/>
            <person name="Schaub F."/>
            <person name="Wada-Katsumata A."/>
            <person name="Worley K.C."/>
            <person name="Xie Q."/>
            <person name="Ylla G."/>
            <person name="Poulsen M."/>
            <person name="Gibbs R.A."/>
            <person name="Schal C."/>
            <person name="Richards S."/>
            <person name="Belles X."/>
            <person name="Korb J."/>
            <person name="Bornberg-Bauer E."/>
        </authorList>
    </citation>
    <scope>NUCLEOTIDE SEQUENCE [LARGE SCALE GENOMIC DNA]</scope>
    <source>
        <tissue evidence="12">Whole body</tissue>
    </source>
</reference>
<protein>
    <submittedName>
        <fullName evidence="12">Zinc finger protein 208</fullName>
    </submittedName>
</protein>
<feature type="domain" description="C2H2-type" evidence="11">
    <location>
        <begin position="752"/>
        <end position="779"/>
    </location>
</feature>
<dbReference type="FunFam" id="3.30.160.60:FF:000322">
    <property type="entry name" value="GDNF-inducible zinc finger protein 1"/>
    <property type="match status" value="2"/>
</dbReference>
<keyword evidence="3" id="KW-0677">Repeat</keyword>
<dbReference type="STRING" id="105785.A0A2J7PR37"/>
<feature type="domain" description="C2H2-type" evidence="11">
    <location>
        <begin position="1542"/>
        <end position="1569"/>
    </location>
</feature>
<feature type="domain" description="C2H2-type" evidence="11">
    <location>
        <begin position="1600"/>
        <end position="1627"/>
    </location>
</feature>
<feature type="domain" description="C2H2-type" evidence="11">
    <location>
        <begin position="930"/>
        <end position="957"/>
    </location>
</feature>
<evidence type="ECO:0000259" key="11">
    <source>
        <dbReference type="PROSITE" id="PS50157"/>
    </source>
</evidence>
<feature type="domain" description="C2H2-type" evidence="11">
    <location>
        <begin position="957"/>
        <end position="984"/>
    </location>
</feature>
<feature type="domain" description="C2H2-type" evidence="11">
    <location>
        <begin position="1204"/>
        <end position="1231"/>
    </location>
</feature>
<dbReference type="InterPro" id="IPR013087">
    <property type="entry name" value="Znf_C2H2_type"/>
</dbReference>
<evidence type="ECO:0000256" key="4">
    <source>
        <dbReference type="ARBA" id="ARBA00022771"/>
    </source>
</evidence>
<feature type="domain" description="C2H2-type" evidence="11">
    <location>
        <begin position="321"/>
        <end position="349"/>
    </location>
</feature>
<dbReference type="FunFam" id="3.30.160.60:FF:000130">
    <property type="entry name" value="Spalt-like transcription factor 4"/>
    <property type="match status" value="1"/>
</dbReference>
<dbReference type="PROSITE" id="PS50157">
    <property type="entry name" value="ZINC_FINGER_C2H2_2"/>
    <property type="match status" value="43"/>
</dbReference>
<keyword evidence="7" id="KW-0238">DNA-binding</keyword>
<feature type="domain" description="C2H2-type" evidence="11">
    <location>
        <begin position="1427"/>
        <end position="1449"/>
    </location>
</feature>
<keyword evidence="2" id="KW-0479">Metal-binding</keyword>
<dbReference type="SUPFAM" id="SSF57667">
    <property type="entry name" value="beta-beta-alpha zinc fingers"/>
    <property type="match status" value="25"/>
</dbReference>
<dbReference type="Gene3D" id="3.30.160.60">
    <property type="entry name" value="Classic Zinc Finger"/>
    <property type="match status" value="35"/>
</dbReference>